<protein>
    <submittedName>
        <fullName evidence="1">Uncharacterized protein</fullName>
    </submittedName>
</protein>
<name>J9GJS4_9ZZZZ</name>
<accession>J9GJS4</accession>
<gene>
    <name evidence="1" type="ORF">EVA_12030</name>
</gene>
<evidence type="ECO:0000313" key="1">
    <source>
        <dbReference type="EMBL" id="EJW99864.1"/>
    </source>
</evidence>
<organism evidence="1">
    <name type="scientific">gut metagenome</name>
    <dbReference type="NCBI Taxonomy" id="749906"/>
    <lineage>
        <taxon>unclassified sequences</taxon>
        <taxon>metagenomes</taxon>
        <taxon>organismal metagenomes</taxon>
    </lineage>
</organism>
<comment type="caution">
    <text evidence="1">The sequence shown here is derived from an EMBL/GenBank/DDBJ whole genome shotgun (WGS) entry which is preliminary data.</text>
</comment>
<dbReference type="EMBL" id="AMCI01003625">
    <property type="protein sequence ID" value="EJW99864.1"/>
    <property type="molecule type" value="Genomic_DNA"/>
</dbReference>
<dbReference type="AlphaFoldDB" id="J9GJS4"/>
<reference evidence="1" key="1">
    <citation type="journal article" date="2012" name="PLoS ONE">
        <title>Gene sets for utilization of primary and secondary nutrition supplies in the distal gut of endangered iberian lynx.</title>
        <authorList>
            <person name="Alcaide M."/>
            <person name="Messina E."/>
            <person name="Richter M."/>
            <person name="Bargiela R."/>
            <person name="Peplies J."/>
            <person name="Huws S.A."/>
            <person name="Newbold C.J."/>
            <person name="Golyshin P.N."/>
            <person name="Simon M.A."/>
            <person name="Lopez G."/>
            <person name="Yakimov M.M."/>
            <person name="Ferrer M."/>
        </authorList>
    </citation>
    <scope>NUCLEOTIDE SEQUENCE</scope>
</reference>
<sequence>MNFRLLSFYIFTLEEKEKTALCKAVFFICPAASYFRIHYRRR</sequence>
<proteinExistence type="predicted"/>